<protein>
    <recommendedName>
        <fullName evidence="4">Twin-arginine translocation signal domain-containing protein</fullName>
    </recommendedName>
</protein>
<organism evidence="2 3">
    <name type="scientific">Mycolicibacterium porcinum</name>
    <dbReference type="NCBI Taxonomy" id="39693"/>
    <lineage>
        <taxon>Bacteria</taxon>
        <taxon>Bacillati</taxon>
        <taxon>Actinomycetota</taxon>
        <taxon>Actinomycetes</taxon>
        <taxon>Mycobacteriales</taxon>
        <taxon>Mycobacteriaceae</taxon>
        <taxon>Mycolicibacterium</taxon>
    </lineage>
</organism>
<dbReference type="RefSeq" id="WP_368573761.1">
    <property type="nucleotide sequence ID" value="NZ_JBDLOU010000058.1"/>
</dbReference>
<gene>
    <name evidence="2" type="ORF">ABFW12_22810</name>
</gene>
<feature type="chain" id="PRO_5046239815" description="Twin-arginine translocation signal domain-containing protein" evidence="1">
    <location>
        <begin position="47"/>
        <end position="127"/>
    </location>
</feature>
<dbReference type="InterPro" id="IPR006311">
    <property type="entry name" value="TAT_signal"/>
</dbReference>
<dbReference type="EMBL" id="JBDLOU010000058">
    <property type="protein sequence ID" value="MEX3741062.1"/>
    <property type="molecule type" value="Genomic_DNA"/>
</dbReference>
<comment type="caution">
    <text evidence="2">The sequence shown here is derived from an EMBL/GenBank/DDBJ whole genome shotgun (WGS) entry which is preliminary data.</text>
</comment>
<name>A0ABV3VI36_9MYCO</name>
<accession>A0ABV3VI36</accession>
<keyword evidence="3" id="KW-1185">Reference proteome</keyword>
<dbReference type="Proteomes" id="UP001558474">
    <property type="component" value="Unassembled WGS sequence"/>
</dbReference>
<proteinExistence type="predicted"/>
<keyword evidence="1" id="KW-0732">Signal</keyword>
<feature type="signal peptide" evidence="1">
    <location>
        <begin position="1"/>
        <end position="46"/>
    </location>
</feature>
<evidence type="ECO:0008006" key="4">
    <source>
        <dbReference type="Google" id="ProtNLM"/>
    </source>
</evidence>
<reference evidence="2 3" key="1">
    <citation type="submission" date="2024-04" db="EMBL/GenBank/DDBJ databases">
        <title>Genomic Markers of Mycobacteria.</title>
        <authorList>
            <person name="Soliman M.S."/>
            <person name="Elkholy A."/>
            <person name="Soliman N.S."/>
            <person name="Abbas A."/>
            <person name="Khayrat S."/>
            <person name="Shawky S."/>
        </authorList>
    </citation>
    <scope>NUCLEOTIDE SEQUENCE [LARGE SCALE GENOMIC DNA]</scope>
    <source>
        <strain evidence="2 3">Egy-CU-AM5</strain>
    </source>
</reference>
<evidence type="ECO:0000313" key="2">
    <source>
        <dbReference type="EMBL" id="MEX3741062.1"/>
    </source>
</evidence>
<sequence length="127" mass="13162">MPDTTIDQRPARSLLPTLSTRRFLAAMAAGAVLAGTGVLYSADVHADPTFNVDPHIPNPTVGWCPGGGDGGLGMGYCDGKPYADNTKWHFARGFIPFKGWTSKMDCVINTGELLQPLAGPGGCGGAA</sequence>
<evidence type="ECO:0000313" key="3">
    <source>
        <dbReference type="Proteomes" id="UP001558474"/>
    </source>
</evidence>
<dbReference type="PROSITE" id="PS51318">
    <property type="entry name" value="TAT"/>
    <property type="match status" value="1"/>
</dbReference>
<evidence type="ECO:0000256" key="1">
    <source>
        <dbReference type="SAM" id="SignalP"/>
    </source>
</evidence>